<dbReference type="PRINTS" id="PR00103">
    <property type="entry name" value="CAMPKINASE"/>
</dbReference>
<dbReference type="GO" id="GO:0005952">
    <property type="term" value="C:cAMP-dependent protein kinase complex"/>
    <property type="evidence" value="ECO:0007669"/>
    <property type="project" value="InterPro"/>
</dbReference>
<dbReference type="PROSITE" id="PS00889">
    <property type="entry name" value="CNMP_BINDING_2"/>
    <property type="match status" value="1"/>
</dbReference>
<gene>
    <name evidence="2" type="ORF">FNB15_20235</name>
</gene>
<dbReference type="PROSITE" id="PS50042">
    <property type="entry name" value="CNMP_BINDING_3"/>
    <property type="match status" value="1"/>
</dbReference>
<dbReference type="InterPro" id="IPR018490">
    <property type="entry name" value="cNMP-bd_dom_sf"/>
</dbReference>
<dbReference type="KEGG" id="fer:FNB15_20235"/>
<name>A0A516H6Q9_9PROT</name>
<dbReference type="Gene3D" id="2.60.120.10">
    <property type="entry name" value="Jelly Rolls"/>
    <property type="match status" value="1"/>
</dbReference>
<dbReference type="PANTHER" id="PTHR11635:SF152">
    <property type="entry name" value="CAMP-DEPENDENT PROTEIN KINASE TYPE I REGULATORY SUBUNIT-RELATED"/>
    <property type="match status" value="1"/>
</dbReference>
<reference evidence="2 3" key="1">
    <citation type="submission" date="2019-07" db="EMBL/GenBank/DDBJ databases">
        <title>Genome sequencing for Ferrovibrio sp. K5.</title>
        <authorList>
            <person name="Park S.-J."/>
        </authorList>
    </citation>
    <scope>NUCLEOTIDE SEQUENCE [LARGE SCALE GENOMIC DNA]</scope>
    <source>
        <strain evidence="2 3">K5</strain>
    </source>
</reference>
<feature type="domain" description="Cyclic nucleotide-binding" evidence="1">
    <location>
        <begin position="15"/>
        <end position="134"/>
    </location>
</feature>
<keyword evidence="3" id="KW-1185">Reference proteome</keyword>
<dbReference type="PANTHER" id="PTHR11635">
    <property type="entry name" value="CAMP-DEPENDENT PROTEIN KINASE REGULATORY CHAIN"/>
    <property type="match status" value="1"/>
</dbReference>
<dbReference type="AlphaFoldDB" id="A0A516H6Q9"/>
<dbReference type="GO" id="GO:0005829">
    <property type="term" value="C:cytosol"/>
    <property type="evidence" value="ECO:0007669"/>
    <property type="project" value="TreeGrafter"/>
</dbReference>
<dbReference type="RefSeq" id="WP_144258452.1">
    <property type="nucleotide sequence ID" value="NZ_CP041636.1"/>
</dbReference>
<evidence type="ECO:0000259" key="1">
    <source>
        <dbReference type="PROSITE" id="PS50042"/>
    </source>
</evidence>
<evidence type="ECO:0000313" key="2">
    <source>
        <dbReference type="EMBL" id="QDO99456.1"/>
    </source>
</evidence>
<dbReference type="InterPro" id="IPR000595">
    <property type="entry name" value="cNMP-bd_dom"/>
</dbReference>
<dbReference type="SMART" id="SM00100">
    <property type="entry name" value="cNMP"/>
    <property type="match status" value="1"/>
</dbReference>
<dbReference type="EMBL" id="CP041636">
    <property type="protein sequence ID" value="QDO99456.1"/>
    <property type="molecule type" value="Genomic_DNA"/>
</dbReference>
<dbReference type="SUPFAM" id="SSF51206">
    <property type="entry name" value="cAMP-binding domain-like"/>
    <property type="match status" value="1"/>
</dbReference>
<accession>A0A516H6Q9</accession>
<sequence length="151" mass="16825">MSLIEEVELLRRIPLFAKIEPSKLKLLAFTSQRLTYKPGDVLFHQGDPGDAAFVIIGGEADVVVNTPSGPLKVAHLRQNDFVGEIAILCDVPRTATVTATQETTVLRIEKDLFFRLIADFPQIAIEIMRVLAQRLDRTTADLRELSAKLKN</sequence>
<dbReference type="InterPro" id="IPR050503">
    <property type="entry name" value="cAMP-dep_PK_reg_su-like"/>
</dbReference>
<dbReference type="Proteomes" id="UP000317496">
    <property type="component" value="Chromosome"/>
</dbReference>
<dbReference type="OrthoDB" id="9809206at2"/>
<dbReference type="InterPro" id="IPR018488">
    <property type="entry name" value="cNMP-bd_CS"/>
</dbReference>
<evidence type="ECO:0000313" key="3">
    <source>
        <dbReference type="Proteomes" id="UP000317496"/>
    </source>
</evidence>
<protein>
    <submittedName>
        <fullName evidence="2">Crp/Fnr family transcriptional regulator</fullName>
    </submittedName>
</protein>
<dbReference type="InterPro" id="IPR014710">
    <property type="entry name" value="RmlC-like_jellyroll"/>
</dbReference>
<organism evidence="2 3">
    <name type="scientific">Ferrovibrio terrae</name>
    <dbReference type="NCBI Taxonomy" id="2594003"/>
    <lineage>
        <taxon>Bacteria</taxon>
        <taxon>Pseudomonadati</taxon>
        <taxon>Pseudomonadota</taxon>
        <taxon>Alphaproteobacteria</taxon>
        <taxon>Rhodospirillales</taxon>
        <taxon>Rhodospirillaceae</taxon>
        <taxon>Ferrovibrio</taxon>
    </lineage>
</organism>
<dbReference type="CDD" id="cd00038">
    <property type="entry name" value="CAP_ED"/>
    <property type="match status" value="1"/>
</dbReference>
<proteinExistence type="predicted"/>
<dbReference type="Pfam" id="PF00027">
    <property type="entry name" value="cNMP_binding"/>
    <property type="match status" value="1"/>
</dbReference>